<protein>
    <submittedName>
        <fullName evidence="1">Unannotated protein</fullName>
    </submittedName>
</protein>
<dbReference type="InterPro" id="IPR023168">
    <property type="entry name" value="GatB_Yqey_C_2"/>
</dbReference>
<dbReference type="Pfam" id="PF09424">
    <property type="entry name" value="YqeY"/>
    <property type="match status" value="1"/>
</dbReference>
<dbReference type="AlphaFoldDB" id="A0A6J6VG69"/>
<dbReference type="Gene3D" id="1.10.10.410">
    <property type="match status" value="1"/>
</dbReference>
<dbReference type="PANTHER" id="PTHR28055">
    <property type="entry name" value="ALTERED INHERITANCE OF MITOCHONDRIA PROTEIN 41, MITOCHONDRIAL"/>
    <property type="match status" value="1"/>
</dbReference>
<dbReference type="InterPro" id="IPR042184">
    <property type="entry name" value="YqeY/Aim41_N"/>
</dbReference>
<accession>A0A6J6VG69</accession>
<gene>
    <name evidence="1" type="ORF">UFOPK2938_00180</name>
    <name evidence="2" type="ORF">UFOPK3024_00062</name>
</gene>
<dbReference type="InterPro" id="IPR019004">
    <property type="entry name" value="YqeY/Aim41"/>
</dbReference>
<dbReference type="EMBL" id="CAFAAK010000004">
    <property type="protein sequence ID" value="CAB4791734.1"/>
    <property type="molecule type" value="Genomic_DNA"/>
</dbReference>
<reference evidence="1" key="1">
    <citation type="submission" date="2020-05" db="EMBL/GenBank/DDBJ databases">
        <authorList>
            <person name="Chiriac C."/>
            <person name="Salcher M."/>
            <person name="Ghai R."/>
            <person name="Kavagutti S V."/>
        </authorList>
    </citation>
    <scope>NUCLEOTIDE SEQUENCE</scope>
</reference>
<dbReference type="SUPFAM" id="SSF89095">
    <property type="entry name" value="GatB/YqeY motif"/>
    <property type="match status" value="1"/>
</dbReference>
<name>A0A6J6VG69_9ZZZZ</name>
<dbReference type="PANTHER" id="PTHR28055:SF1">
    <property type="entry name" value="ALTERED INHERITANCE OF MITOCHONDRIA PROTEIN 41, MITOCHONDRIAL"/>
    <property type="match status" value="1"/>
</dbReference>
<dbReference type="EMBL" id="CAEZZX010000020">
    <property type="protein sequence ID" value="CAB4771392.1"/>
    <property type="molecule type" value="Genomic_DNA"/>
</dbReference>
<sequence length="164" mass="17468">MATVRCHTDVMAAMKDQLQADLTEAMKSGDKITSATIRMALTAITNEEVSGKQARELSDDDVITVLSREAKKRRESAEAYTQAQRPELAQQETDELAVLDRYLPQQLTEAEVDAIIAAAVDQAKADGAEGGKAMGAVMKIVTPQASGRFDGSAIAGKVRAALGM</sequence>
<dbReference type="Gene3D" id="1.10.1510.10">
    <property type="entry name" value="Uncharacterised protein YqeY/AIM41 PF09424, N-terminal domain"/>
    <property type="match status" value="1"/>
</dbReference>
<dbReference type="GO" id="GO:0016884">
    <property type="term" value="F:carbon-nitrogen ligase activity, with glutamine as amido-N-donor"/>
    <property type="evidence" value="ECO:0007669"/>
    <property type="project" value="InterPro"/>
</dbReference>
<dbReference type="InterPro" id="IPR003789">
    <property type="entry name" value="Asn/Gln_tRNA_amidoTrase-B-like"/>
</dbReference>
<proteinExistence type="predicted"/>
<evidence type="ECO:0000313" key="2">
    <source>
        <dbReference type="EMBL" id="CAB4791734.1"/>
    </source>
</evidence>
<organism evidence="1">
    <name type="scientific">freshwater metagenome</name>
    <dbReference type="NCBI Taxonomy" id="449393"/>
    <lineage>
        <taxon>unclassified sequences</taxon>
        <taxon>metagenomes</taxon>
        <taxon>ecological metagenomes</taxon>
    </lineage>
</organism>
<evidence type="ECO:0000313" key="1">
    <source>
        <dbReference type="EMBL" id="CAB4771392.1"/>
    </source>
</evidence>